<organism evidence="1 2">
    <name type="scientific">Ochrobactrum soli</name>
    <dbReference type="NCBI Taxonomy" id="2448455"/>
    <lineage>
        <taxon>Bacteria</taxon>
        <taxon>Pseudomonadati</taxon>
        <taxon>Pseudomonadota</taxon>
        <taxon>Alphaproteobacteria</taxon>
        <taxon>Hyphomicrobiales</taxon>
        <taxon>Brucellaceae</taxon>
        <taxon>Brucella/Ochrobactrum group</taxon>
        <taxon>Ochrobactrum</taxon>
    </lineage>
</organism>
<sequence>MSLMREFACERRCSGKFGVEKALEVAVAPFLCLQPVNFAVSYFIVNY</sequence>
<accession>A0A2P9HH95</accession>
<name>A0A2P9HH95_9HYPH</name>
<proteinExistence type="predicted"/>
<dbReference type="EMBL" id="OOFM01000004">
    <property type="protein sequence ID" value="SPL63433.1"/>
    <property type="molecule type" value="Genomic_DNA"/>
</dbReference>
<reference evidence="2" key="1">
    <citation type="submission" date="2017-12" db="EMBL/GenBank/DDBJ databases">
        <authorList>
            <person name="Diaz M."/>
        </authorList>
    </citation>
    <scope>NUCLEOTIDE SEQUENCE [LARGE SCALE GENOMIC DNA]</scope>
    <source>
        <strain evidence="2">FI11154</strain>
    </source>
</reference>
<evidence type="ECO:0000313" key="1">
    <source>
        <dbReference type="EMBL" id="SPL63433.1"/>
    </source>
</evidence>
<protein>
    <submittedName>
        <fullName evidence="1">Uncharacterized protein</fullName>
    </submittedName>
</protein>
<gene>
    <name evidence="1" type="ORF">OHAE_3365</name>
</gene>
<evidence type="ECO:0000313" key="2">
    <source>
        <dbReference type="Proteomes" id="UP000246073"/>
    </source>
</evidence>
<dbReference type="AlphaFoldDB" id="A0A2P9HH95"/>
<dbReference type="Proteomes" id="UP000246073">
    <property type="component" value="Unassembled WGS sequence"/>
</dbReference>